<evidence type="ECO:0000256" key="8">
    <source>
        <dbReference type="RuleBase" id="RU364143"/>
    </source>
</evidence>
<keyword evidence="11" id="KW-1185">Reference proteome</keyword>
<reference evidence="10" key="1">
    <citation type="journal article" date="2020" name="Stud. Mycol.">
        <title>101 Dothideomycetes genomes: a test case for predicting lifestyles and emergence of pathogens.</title>
        <authorList>
            <person name="Haridas S."/>
            <person name="Albert R."/>
            <person name="Binder M."/>
            <person name="Bloem J."/>
            <person name="Labutti K."/>
            <person name="Salamov A."/>
            <person name="Andreopoulos B."/>
            <person name="Baker S."/>
            <person name="Barry K."/>
            <person name="Bills G."/>
            <person name="Bluhm B."/>
            <person name="Cannon C."/>
            <person name="Castanera R."/>
            <person name="Culley D."/>
            <person name="Daum C."/>
            <person name="Ezra D."/>
            <person name="Gonzalez J."/>
            <person name="Henrissat B."/>
            <person name="Kuo A."/>
            <person name="Liang C."/>
            <person name="Lipzen A."/>
            <person name="Lutzoni F."/>
            <person name="Magnuson J."/>
            <person name="Mondo S."/>
            <person name="Nolan M."/>
            <person name="Ohm R."/>
            <person name="Pangilinan J."/>
            <person name="Park H.-J."/>
            <person name="Ramirez L."/>
            <person name="Alfaro M."/>
            <person name="Sun H."/>
            <person name="Tritt A."/>
            <person name="Yoshinaga Y."/>
            <person name="Zwiers L.-H."/>
            <person name="Turgeon B."/>
            <person name="Goodwin S."/>
            <person name="Spatafora J."/>
            <person name="Crous P."/>
            <person name="Grigoriev I."/>
        </authorList>
    </citation>
    <scope>NUCLEOTIDE SEQUENCE</scope>
    <source>
        <strain evidence="10">CBS 123094</strain>
    </source>
</reference>
<evidence type="ECO:0000313" key="10">
    <source>
        <dbReference type="EMBL" id="KAF2002524.1"/>
    </source>
</evidence>
<evidence type="ECO:0000256" key="1">
    <source>
        <dbReference type="ARBA" id="ARBA00004123"/>
    </source>
</evidence>
<feature type="compositionally biased region" description="Low complexity" evidence="9">
    <location>
        <begin position="319"/>
        <end position="329"/>
    </location>
</feature>
<evidence type="ECO:0000313" key="11">
    <source>
        <dbReference type="Proteomes" id="UP000799779"/>
    </source>
</evidence>
<keyword evidence="5 8" id="KW-0804">Transcription</keyword>
<accession>A0A6A5WNQ8</accession>
<comment type="similarity">
    <text evidence="2 8">Belongs to the Mediator complex subunit 6 family.</text>
</comment>
<comment type="subcellular location">
    <subcellularLocation>
        <location evidence="1 8">Nucleus</location>
    </subcellularLocation>
</comment>
<protein>
    <recommendedName>
        <fullName evidence="3 8">Mediator of RNA polymerase II transcription subunit 6</fullName>
    </recommendedName>
    <alternativeName>
        <fullName evidence="7 8">Mediator complex subunit 6</fullName>
    </alternativeName>
</protein>
<gene>
    <name evidence="8" type="primary">MED6</name>
    <name evidence="10" type="ORF">P154DRAFT_561994</name>
</gene>
<keyword evidence="6 8" id="KW-0539">Nucleus</keyword>
<dbReference type="EMBL" id="ML977577">
    <property type="protein sequence ID" value="KAF2002524.1"/>
    <property type="molecule type" value="Genomic_DNA"/>
</dbReference>
<organism evidence="10 11">
    <name type="scientific">Amniculicola lignicola CBS 123094</name>
    <dbReference type="NCBI Taxonomy" id="1392246"/>
    <lineage>
        <taxon>Eukaryota</taxon>
        <taxon>Fungi</taxon>
        <taxon>Dikarya</taxon>
        <taxon>Ascomycota</taxon>
        <taxon>Pezizomycotina</taxon>
        <taxon>Dothideomycetes</taxon>
        <taxon>Pleosporomycetidae</taxon>
        <taxon>Pleosporales</taxon>
        <taxon>Amniculicolaceae</taxon>
        <taxon>Amniculicola</taxon>
    </lineage>
</organism>
<sequence>MAPLIPPLDEQTYNNPGLIAAEMPGFSLNADSIHWYFMNSPFFDRGSNNNAFLMQLQYSPEQPYFYASRANFEKGLRERYPDGIQFMVVGEPQEPNQPWVVQKQLVREREVVQVLGTYYTMGTAFFMAPSLLDVLHSRLVSSPSCSLLASPSLSISNNVAQFSNLAQNLTHFSPATGHTYLPPSYTLKASATGGDRSSRAGSLAPSVTDLDASTAPTSLLTGTEATAAQSSITNFSNPLFIASLNLTGKFGHEYMDENPLQGEPGSFVYSSTKEQVEARNKAAVAAAAASSALSTSALSASFKAESVVSSVAPTPKPLPAELGAGPGAASRKGSLANVGVGKVPGKERRRKSKGLASPISPTGSVGKSFP</sequence>
<dbReference type="OrthoDB" id="344220at2759"/>
<keyword evidence="4 8" id="KW-0805">Transcription regulation</keyword>
<feature type="compositionally biased region" description="Polar residues" evidence="9">
    <location>
        <begin position="359"/>
        <end position="370"/>
    </location>
</feature>
<dbReference type="Gene3D" id="3.10.450.580">
    <property type="entry name" value="Mediator complex, subunit Med6"/>
    <property type="match status" value="1"/>
</dbReference>
<dbReference type="GO" id="GO:0003712">
    <property type="term" value="F:transcription coregulator activity"/>
    <property type="evidence" value="ECO:0007669"/>
    <property type="project" value="InterPro"/>
</dbReference>
<evidence type="ECO:0000256" key="5">
    <source>
        <dbReference type="ARBA" id="ARBA00023163"/>
    </source>
</evidence>
<comment type="function">
    <text evidence="8">Component of the Mediator complex, a coactivator involved in the regulated transcription of nearly all RNA polymerase II-dependent genes. Mediator functions as a bridge to convey information from gene-specific regulatory proteins to the basal RNA polymerase II transcription machinery. Mediator is recruited to promoters by direct interactions with regulatory proteins and serves as a scaffold for the assembly of a functional preinitiation complex with RNA polymerase II and the general transcription factors.</text>
</comment>
<dbReference type="InterPro" id="IPR007018">
    <property type="entry name" value="Mediator_Med6"/>
</dbReference>
<dbReference type="GO" id="GO:0006357">
    <property type="term" value="P:regulation of transcription by RNA polymerase II"/>
    <property type="evidence" value="ECO:0007669"/>
    <property type="project" value="InterPro"/>
</dbReference>
<evidence type="ECO:0000256" key="2">
    <source>
        <dbReference type="ARBA" id="ARBA00007526"/>
    </source>
</evidence>
<dbReference type="Proteomes" id="UP000799779">
    <property type="component" value="Unassembled WGS sequence"/>
</dbReference>
<evidence type="ECO:0000256" key="6">
    <source>
        <dbReference type="ARBA" id="ARBA00023242"/>
    </source>
</evidence>
<evidence type="ECO:0000256" key="4">
    <source>
        <dbReference type="ARBA" id="ARBA00023015"/>
    </source>
</evidence>
<dbReference type="InterPro" id="IPR038566">
    <property type="entry name" value="Mediator_Med6_sf"/>
</dbReference>
<keyword evidence="8" id="KW-0010">Activator</keyword>
<name>A0A6A5WNQ8_9PLEO</name>
<evidence type="ECO:0000256" key="9">
    <source>
        <dbReference type="SAM" id="MobiDB-lite"/>
    </source>
</evidence>
<feature type="region of interest" description="Disordered" evidence="9">
    <location>
        <begin position="313"/>
        <end position="370"/>
    </location>
</feature>
<proteinExistence type="inferred from homology"/>
<dbReference type="Pfam" id="PF04934">
    <property type="entry name" value="Med6"/>
    <property type="match status" value="1"/>
</dbReference>
<comment type="subunit">
    <text evidence="8">Component of the Mediator complex.</text>
</comment>
<evidence type="ECO:0000256" key="3">
    <source>
        <dbReference type="ARBA" id="ARBA00020634"/>
    </source>
</evidence>
<dbReference type="PANTHER" id="PTHR13104">
    <property type="entry name" value="MED-6-RELATED"/>
    <property type="match status" value="1"/>
</dbReference>
<dbReference type="GO" id="GO:0016592">
    <property type="term" value="C:mediator complex"/>
    <property type="evidence" value="ECO:0007669"/>
    <property type="project" value="InterPro"/>
</dbReference>
<evidence type="ECO:0000256" key="7">
    <source>
        <dbReference type="ARBA" id="ARBA00031259"/>
    </source>
</evidence>
<dbReference type="AlphaFoldDB" id="A0A6A5WNQ8"/>